<reference evidence="3" key="1">
    <citation type="submission" date="2023-10" db="EMBL/GenBank/DDBJ databases">
        <title>Mycolicibacterium fortuitum clinical isolates causing pulmonary infections in humans.</title>
        <authorList>
            <person name="Mejia-Ponce P.M."/>
            <person name="Zenteno-Cuevas R."/>
            <person name="Licona-Cassani C."/>
        </authorList>
    </citation>
    <scope>NUCLEOTIDE SEQUENCE</scope>
    <source>
        <strain evidence="3">M8</strain>
    </source>
</reference>
<proteinExistence type="predicted"/>
<evidence type="ECO:0000313" key="4">
    <source>
        <dbReference type="Proteomes" id="UP001186041"/>
    </source>
</evidence>
<dbReference type="AlphaFoldDB" id="A0AAE5AG18"/>
<sequence length="289" mass="31904">MSNFAFVGAADWPEINADCARAESYLNSDPRASCIYGRRAVELLVDLLYDLLALPLPYKNDLSARINESPFRAKVEPKIVHKLNLIRKAGNAAVHEQKPVAPAIALGVLRELHHVMVWAVFHYSAYPKAAPLKLAFDPKLAAKAAPLSRQEVAQLAAKFKAQDEAYAKALAEKDELAAARDAEIARLREEVKKAQAANKQPDDRDYTETETETRSSTSCWVRPVGRWQTSRTASTKSPACRPPVDEDSSTTCCGAPTACPLPWWRPNARPRARTSASSRPNCMPTVWSP</sequence>
<evidence type="ECO:0000256" key="1">
    <source>
        <dbReference type="SAM" id="MobiDB-lite"/>
    </source>
</evidence>
<protein>
    <submittedName>
        <fullName evidence="3">DUF4145 domain-containing protein</fullName>
    </submittedName>
</protein>
<dbReference type="Pfam" id="PF13643">
    <property type="entry name" value="DUF4145"/>
    <property type="match status" value="1"/>
</dbReference>
<dbReference type="EMBL" id="JAWLVV010000040">
    <property type="protein sequence ID" value="MDV7294434.1"/>
    <property type="molecule type" value="Genomic_DNA"/>
</dbReference>
<name>A0AAE5AG18_MYCFO</name>
<dbReference type="Proteomes" id="UP001186041">
    <property type="component" value="Unassembled WGS sequence"/>
</dbReference>
<comment type="caution">
    <text evidence="3">The sequence shown here is derived from an EMBL/GenBank/DDBJ whole genome shotgun (WGS) entry which is preliminary data.</text>
</comment>
<accession>A0AAE5AG18</accession>
<evidence type="ECO:0000313" key="3">
    <source>
        <dbReference type="EMBL" id="MDV7294434.1"/>
    </source>
</evidence>
<evidence type="ECO:0000259" key="2">
    <source>
        <dbReference type="Pfam" id="PF13643"/>
    </source>
</evidence>
<feature type="compositionally biased region" description="Basic and acidic residues" evidence="1">
    <location>
        <begin position="200"/>
        <end position="213"/>
    </location>
</feature>
<feature type="compositionally biased region" description="Low complexity" evidence="1">
    <location>
        <begin position="264"/>
        <end position="281"/>
    </location>
</feature>
<feature type="domain" description="DUF4145" evidence="2">
    <location>
        <begin position="21"/>
        <end position="104"/>
    </location>
</feature>
<feature type="region of interest" description="Disordered" evidence="1">
    <location>
        <begin position="230"/>
        <end position="251"/>
    </location>
</feature>
<dbReference type="RefSeq" id="WP_317722656.1">
    <property type="nucleotide sequence ID" value="NZ_JAWLVK010000039.1"/>
</dbReference>
<dbReference type="InterPro" id="IPR025285">
    <property type="entry name" value="DUF4145"/>
</dbReference>
<organism evidence="3 4">
    <name type="scientific">Mycolicibacterium fortuitum</name>
    <name type="common">Mycobacterium fortuitum</name>
    <dbReference type="NCBI Taxonomy" id="1766"/>
    <lineage>
        <taxon>Bacteria</taxon>
        <taxon>Bacillati</taxon>
        <taxon>Actinomycetota</taxon>
        <taxon>Actinomycetes</taxon>
        <taxon>Mycobacteriales</taxon>
        <taxon>Mycobacteriaceae</taxon>
        <taxon>Mycolicibacterium</taxon>
    </lineage>
</organism>
<feature type="region of interest" description="Disordered" evidence="1">
    <location>
        <begin position="264"/>
        <end position="289"/>
    </location>
</feature>
<gene>
    <name evidence="3" type="ORF">R4485_30190</name>
</gene>
<feature type="region of interest" description="Disordered" evidence="1">
    <location>
        <begin position="192"/>
        <end position="217"/>
    </location>
</feature>